<dbReference type="PANTHER" id="PTHR12197">
    <property type="entry name" value="HISTONE-LYSINE N-METHYLTRANSFERASE SMYD"/>
    <property type="match status" value="1"/>
</dbReference>
<protein>
    <recommendedName>
        <fullName evidence="1">SET domain-containing protein</fullName>
    </recommendedName>
</protein>
<dbReference type="SUPFAM" id="SSF82199">
    <property type="entry name" value="SET domain"/>
    <property type="match status" value="1"/>
</dbReference>
<organism evidence="2">
    <name type="scientific">Eutreptiella gymnastica</name>
    <dbReference type="NCBI Taxonomy" id="73025"/>
    <lineage>
        <taxon>Eukaryota</taxon>
        <taxon>Discoba</taxon>
        <taxon>Euglenozoa</taxon>
        <taxon>Euglenida</taxon>
        <taxon>Spirocuta</taxon>
        <taxon>Euglenophyceae</taxon>
        <taxon>Eutreptiales</taxon>
        <taxon>Eutreptiaceae</taxon>
        <taxon>Eutreptiella</taxon>
    </lineage>
</organism>
<dbReference type="PROSITE" id="PS50280">
    <property type="entry name" value="SET"/>
    <property type="match status" value="1"/>
</dbReference>
<reference evidence="2" key="1">
    <citation type="submission" date="2021-01" db="EMBL/GenBank/DDBJ databases">
        <authorList>
            <person name="Corre E."/>
            <person name="Pelletier E."/>
            <person name="Niang G."/>
            <person name="Scheremetjew M."/>
            <person name="Finn R."/>
            <person name="Kale V."/>
            <person name="Holt S."/>
            <person name="Cochrane G."/>
            <person name="Meng A."/>
            <person name="Brown T."/>
            <person name="Cohen L."/>
        </authorList>
    </citation>
    <scope>NUCLEOTIDE SEQUENCE</scope>
    <source>
        <strain evidence="2">CCMP1594</strain>
    </source>
</reference>
<sequence length="419" mass="45565">MPPGVCVVDTPHKGRCVRAEQDFAVGQCVLTDTPLFVISETHCNACLQPHCALQCPTFQATYQPLLGLFQDYEALAEKFDIDDILVLYALKFVGQVMAGILDAKSVLGHFFNPLRLVHRDVIGHFYEFADHVLEQVDGSVPLDGEDIVSAIGIYSCNSHRIPSLDGGGLYPKAAMLEHSCRYNAQGTIYEGLEIRYHAAEPIAAGEAITISYVPCYLSTAQRNAALEKYFFQCHCAICTTEPDLVRAFQCPACGDGTLCPRGWGHDVADWVCLNCQQCCTTAQREAMLQAEAAADSVDPFSLPVTATAADGVLRARHYALYRALDSQIADLAASGRAQCLNEALGALLKALEETQQQYHPQKATVLELMGQLQNAIGNAEAAAEAYGRAYSIRVVCNGADANETRKAFRLSSLRSACKE</sequence>
<gene>
    <name evidence="2" type="ORF">EGYM00163_LOCUS18837</name>
</gene>
<dbReference type="CDD" id="cd20071">
    <property type="entry name" value="SET_SMYD"/>
    <property type="match status" value="1"/>
</dbReference>
<dbReference type="InterPro" id="IPR050869">
    <property type="entry name" value="H3K4_H4K5_MeTrfase"/>
</dbReference>
<evidence type="ECO:0000313" key="2">
    <source>
        <dbReference type="EMBL" id="CAE0807708.1"/>
    </source>
</evidence>
<proteinExistence type="predicted"/>
<feature type="domain" description="SET" evidence="1">
    <location>
        <begin position="3"/>
        <end position="213"/>
    </location>
</feature>
<accession>A0A7S4CVD1</accession>
<dbReference type="PANTHER" id="PTHR12197:SF251">
    <property type="entry name" value="EG:BACR7C10.4 PROTEIN"/>
    <property type="match status" value="1"/>
</dbReference>
<name>A0A7S4CVD1_9EUGL</name>
<dbReference type="InterPro" id="IPR046341">
    <property type="entry name" value="SET_dom_sf"/>
</dbReference>
<dbReference type="EMBL" id="HBJA01053157">
    <property type="protein sequence ID" value="CAE0807708.1"/>
    <property type="molecule type" value="Transcribed_RNA"/>
</dbReference>
<dbReference type="AlphaFoldDB" id="A0A7S4CVD1"/>
<dbReference type="Gene3D" id="2.170.270.10">
    <property type="entry name" value="SET domain"/>
    <property type="match status" value="1"/>
</dbReference>
<dbReference type="Pfam" id="PF00856">
    <property type="entry name" value="SET"/>
    <property type="match status" value="1"/>
</dbReference>
<evidence type="ECO:0000259" key="1">
    <source>
        <dbReference type="PROSITE" id="PS50280"/>
    </source>
</evidence>
<dbReference type="GO" id="GO:0005634">
    <property type="term" value="C:nucleus"/>
    <property type="evidence" value="ECO:0007669"/>
    <property type="project" value="TreeGrafter"/>
</dbReference>
<dbReference type="InterPro" id="IPR001214">
    <property type="entry name" value="SET_dom"/>
</dbReference>
<dbReference type="Gene3D" id="1.25.40.10">
    <property type="entry name" value="Tetratricopeptide repeat domain"/>
    <property type="match status" value="1"/>
</dbReference>
<dbReference type="InterPro" id="IPR011990">
    <property type="entry name" value="TPR-like_helical_dom_sf"/>
</dbReference>